<sequence length="84" mass="9232">MATFNGLILDENGEDLLLASPPPSRTLAEGILIEEDNEDDILLASSPPARIFTGGLLIEENTCENMYKPPRQFPLEISWTKGSD</sequence>
<evidence type="ECO:0000313" key="2">
    <source>
        <dbReference type="Proteomes" id="UP000217696"/>
    </source>
</evidence>
<keyword evidence="2" id="KW-1185">Reference proteome</keyword>
<evidence type="ECO:0000313" key="1">
    <source>
        <dbReference type="EMBL" id="BAU28177.1"/>
    </source>
</evidence>
<dbReference type="EMBL" id="AP017312">
    <property type="protein sequence ID" value="BAU28177.1"/>
    <property type="molecule type" value="Genomic_DNA"/>
</dbReference>
<name>A0A0U5AWR0_9BACL</name>
<protein>
    <submittedName>
        <fullName evidence="1">Uncharacterized protein</fullName>
    </submittedName>
</protein>
<dbReference type="KEGG" id="asoc:CB4_02351"/>
<dbReference type="AlphaFoldDB" id="A0A0U5AWR0"/>
<reference evidence="1 2" key="1">
    <citation type="submission" date="2015-12" db="EMBL/GenBank/DDBJ databases">
        <title>Genome sequence of Aneurinibacillus soli.</title>
        <authorList>
            <person name="Lee J.S."/>
            <person name="Lee K.C."/>
            <person name="Kim K.K."/>
            <person name="Lee B.W."/>
        </authorList>
    </citation>
    <scope>NUCLEOTIDE SEQUENCE [LARGE SCALE GENOMIC DNA]</scope>
    <source>
        <strain evidence="1 2">CB4</strain>
    </source>
</reference>
<dbReference type="Proteomes" id="UP000217696">
    <property type="component" value="Chromosome"/>
</dbReference>
<organism evidence="1 2">
    <name type="scientific">Aneurinibacillus soli</name>
    <dbReference type="NCBI Taxonomy" id="1500254"/>
    <lineage>
        <taxon>Bacteria</taxon>
        <taxon>Bacillati</taxon>
        <taxon>Bacillota</taxon>
        <taxon>Bacilli</taxon>
        <taxon>Bacillales</taxon>
        <taxon>Paenibacillaceae</taxon>
        <taxon>Aneurinibacillus group</taxon>
        <taxon>Aneurinibacillus</taxon>
    </lineage>
</organism>
<gene>
    <name evidence="1" type="ORF">CB4_02351</name>
</gene>
<dbReference type="RefSeq" id="WP_096465953.1">
    <property type="nucleotide sequence ID" value="NZ_AP017312.1"/>
</dbReference>
<accession>A0A0U5AWR0</accession>
<proteinExistence type="predicted"/>